<dbReference type="AlphaFoldDB" id="A0A919WK42"/>
<evidence type="ECO:0000256" key="1">
    <source>
        <dbReference type="SAM" id="Phobius"/>
    </source>
</evidence>
<evidence type="ECO:0000259" key="3">
    <source>
        <dbReference type="Pfam" id="PF13786"/>
    </source>
</evidence>
<gene>
    <name evidence="4" type="ORF">J27TS8_34230</name>
</gene>
<feature type="domain" description="Putative zinc-finger" evidence="2">
    <location>
        <begin position="5"/>
        <end position="36"/>
    </location>
</feature>
<dbReference type="InterPro" id="IPR027383">
    <property type="entry name" value="Znf_put"/>
</dbReference>
<name>A0A919WK42_9BACI</name>
<accession>A0A919WK42</accession>
<keyword evidence="1" id="KW-0812">Transmembrane</keyword>
<keyword evidence="5" id="KW-1185">Reference proteome</keyword>
<keyword evidence="1" id="KW-1133">Transmembrane helix</keyword>
<reference evidence="4" key="1">
    <citation type="submission" date="2021-03" db="EMBL/GenBank/DDBJ databases">
        <title>Antimicrobial resistance genes in bacteria isolated from Japanese honey, and their potential for conferring macrolide and lincosamide resistance in the American foulbrood pathogen Paenibacillus larvae.</title>
        <authorList>
            <person name="Okamoto M."/>
            <person name="Kumagai M."/>
            <person name="Kanamori H."/>
            <person name="Takamatsu D."/>
        </authorList>
    </citation>
    <scope>NUCLEOTIDE SEQUENCE</scope>
    <source>
        <strain evidence="4">J27TS8</strain>
    </source>
</reference>
<proteinExistence type="predicted"/>
<dbReference type="InterPro" id="IPR025436">
    <property type="entry name" value="DUF4179"/>
</dbReference>
<protein>
    <recommendedName>
        <fullName evidence="6">DUF4179 domain-containing protein</fullName>
    </recommendedName>
</protein>
<evidence type="ECO:0000313" key="5">
    <source>
        <dbReference type="Proteomes" id="UP000682111"/>
    </source>
</evidence>
<evidence type="ECO:0000259" key="2">
    <source>
        <dbReference type="Pfam" id="PF13490"/>
    </source>
</evidence>
<sequence length="534" mass="61005">MNCPVIDKLSQYVDNLLEEEKMKEIEVHVEKCKDCATVVEALEQESLFLQETLKNPTLPDNFEALVLGQLEPYEQGQKQKRGRLWKRGLIAAATIFLAFGVTTKLHPSFAEWVGGLFSTEQVDEGLRMASDAGFAKRVNAEVTDQGLTFKVEDVVADASRIALSYQVLNEDGKFHDPDFTEYEIYGLDQNGKRLEVQNVSWGYSEDDYGIMDFSLRDTDLEQFTLKLQITDLSGIKGNWELEIPIDLRESLKFTEKLALHDFATSSDGVELKLKEVRLAPSTNEIVYETAFTDDERNRIETEVQKLESRFGKDIAHTFTNFGTAIQYHLEDQKENPVYYQNSFLDGQGHPNSVGLIQGIGESLSQFGSVAWNEYFVPKKSDQEMTFVLDGVIKTVPADFSITVKPMEQKQNPISFEYEGNYMVLKKVKMENEYSLQKLIIPFKKEKKLKIEMEGGREATATEFGQWVLVDQNGKVYQTYGSGGVSDEKDENGRYKTTVELTIYNLEEVPEEFTLHLISVTRFHKLDEKWKVPLY</sequence>
<dbReference type="Gene3D" id="2.60.40.1630">
    <property type="entry name" value="bacillus anthracis domain"/>
    <property type="match status" value="1"/>
</dbReference>
<dbReference type="Pfam" id="PF13490">
    <property type="entry name" value="zf-HC2"/>
    <property type="match status" value="1"/>
</dbReference>
<evidence type="ECO:0000313" key="4">
    <source>
        <dbReference type="EMBL" id="GIN63430.1"/>
    </source>
</evidence>
<dbReference type="Pfam" id="PF13786">
    <property type="entry name" value="DUF4179"/>
    <property type="match status" value="1"/>
</dbReference>
<organism evidence="4 5">
    <name type="scientific">Robertmurraya siralis</name>
    <dbReference type="NCBI Taxonomy" id="77777"/>
    <lineage>
        <taxon>Bacteria</taxon>
        <taxon>Bacillati</taxon>
        <taxon>Bacillota</taxon>
        <taxon>Bacilli</taxon>
        <taxon>Bacillales</taxon>
        <taxon>Bacillaceae</taxon>
        <taxon>Robertmurraya</taxon>
    </lineage>
</organism>
<dbReference type="RefSeq" id="WP_212934199.1">
    <property type="nucleotide sequence ID" value="NZ_BORC01000006.1"/>
</dbReference>
<dbReference type="EMBL" id="BORC01000006">
    <property type="protein sequence ID" value="GIN63430.1"/>
    <property type="molecule type" value="Genomic_DNA"/>
</dbReference>
<comment type="caution">
    <text evidence="4">The sequence shown here is derived from an EMBL/GenBank/DDBJ whole genome shotgun (WGS) entry which is preliminary data.</text>
</comment>
<feature type="domain" description="DUF4179" evidence="3">
    <location>
        <begin position="81"/>
        <end position="167"/>
    </location>
</feature>
<keyword evidence="1" id="KW-0472">Membrane</keyword>
<dbReference type="Proteomes" id="UP000682111">
    <property type="component" value="Unassembled WGS sequence"/>
</dbReference>
<evidence type="ECO:0008006" key="6">
    <source>
        <dbReference type="Google" id="ProtNLM"/>
    </source>
</evidence>
<feature type="transmembrane region" description="Helical" evidence="1">
    <location>
        <begin position="84"/>
        <end position="101"/>
    </location>
</feature>